<accession>H3H4T6</accession>
<sequence length="382" mass="44680">MLVSMIYFEKLDSTPWTQYVPEMDFLRAETRLEHMFTRNLQPEPWHPLVEVVCDQLIPENSDQSSSDGDSPFDPETVDKEEEVDDAEGEAEVEYLKTDVLEEKPKSLTVLSSSDSEDSAPRSTPQRSSQNKRSKDSNSHSGSARKKARLNSKTNYLFSSRDSTPLADIPFQDLSLEQLRKIEIVDPDITSSFRYFGIKMYFFGKKSKAQLQGFPNYAPQKTEIRLLPKRKNGSWIKKQLPWRHMFAERTKVFYYHQASKLSSAIMASLKKFVSFMEDHSQAWWELLHWITIDPDQDEESQVLYDGRRSRTDSLMRKHRTEVKRLMKIQGFPETLLQEPGIWPVPFRVCHWIWEDPRSVDKTGKRHPDNEIMDDDEETETTEI</sequence>
<dbReference type="VEuPathDB" id="FungiDB:KRP23_1562"/>
<feature type="compositionally biased region" description="Basic and acidic residues" evidence="1">
    <location>
        <begin position="359"/>
        <end position="368"/>
    </location>
</feature>
<keyword evidence="3" id="KW-1185">Reference proteome</keyword>
<organism evidence="2 3">
    <name type="scientific">Phytophthora ramorum</name>
    <name type="common">Sudden oak death agent</name>
    <dbReference type="NCBI Taxonomy" id="164328"/>
    <lineage>
        <taxon>Eukaryota</taxon>
        <taxon>Sar</taxon>
        <taxon>Stramenopiles</taxon>
        <taxon>Oomycota</taxon>
        <taxon>Peronosporomycetes</taxon>
        <taxon>Peronosporales</taxon>
        <taxon>Peronosporaceae</taxon>
        <taxon>Phytophthora</taxon>
    </lineage>
</organism>
<dbReference type="VEuPathDB" id="FungiDB:KRP22_7632"/>
<protein>
    <submittedName>
        <fullName evidence="2">Uncharacterized protein</fullName>
    </submittedName>
</protein>
<feature type="compositionally biased region" description="Acidic residues" evidence="1">
    <location>
        <begin position="369"/>
        <end position="382"/>
    </location>
</feature>
<feature type="region of interest" description="Disordered" evidence="1">
    <location>
        <begin position="59"/>
        <end position="88"/>
    </location>
</feature>
<proteinExistence type="predicted"/>
<feature type="compositionally biased region" description="Polar residues" evidence="1">
    <location>
        <begin position="120"/>
        <end position="130"/>
    </location>
</feature>
<feature type="compositionally biased region" description="Acidic residues" evidence="1">
    <location>
        <begin position="78"/>
        <end position="88"/>
    </location>
</feature>
<feature type="region of interest" description="Disordered" evidence="1">
    <location>
        <begin position="359"/>
        <end position="382"/>
    </location>
</feature>
<dbReference type="EnsemblProtists" id="Phyra85601">
    <property type="protein sequence ID" value="Phyra85601"/>
    <property type="gene ID" value="Phyra85601"/>
</dbReference>
<reference evidence="2" key="2">
    <citation type="submission" date="2015-06" db="UniProtKB">
        <authorList>
            <consortium name="EnsemblProtists"/>
        </authorList>
    </citation>
    <scope>IDENTIFICATION</scope>
    <source>
        <strain evidence="2">Pr102</strain>
    </source>
</reference>
<dbReference type="EMBL" id="DS566256">
    <property type="status" value="NOT_ANNOTATED_CDS"/>
    <property type="molecule type" value="Genomic_DNA"/>
</dbReference>
<evidence type="ECO:0000313" key="3">
    <source>
        <dbReference type="Proteomes" id="UP000005238"/>
    </source>
</evidence>
<dbReference type="eggNOG" id="ENOG502RFX7">
    <property type="taxonomic scope" value="Eukaryota"/>
</dbReference>
<dbReference type="AlphaFoldDB" id="H3H4T6"/>
<feature type="compositionally biased region" description="Polar residues" evidence="1">
    <location>
        <begin position="59"/>
        <end position="68"/>
    </location>
</feature>
<feature type="region of interest" description="Disordered" evidence="1">
    <location>
        <begin position="105"/>
        <end position="148"/>
    </location>
</feature>
<reference evidence="3" key="1">
    <citation type="journal article" date="2006" name="Science">
        <title>Phytophthora genome sequences uncover evolutionary origins and mechanisms of pathogenesis.</title>
        <authorList>
            <person name="Tyler B.M."/>
            <person name="Tripathy S."/>
            <person name="Zhang X."/>
            <person name="Dehal P."/>
            <person name="Jiang R.H."/>
            <person name="Aerts A."/>
            <person name="Arredondo F.D."/>
            <person name="Baxter L."/>
            <person name="Bensasson D."/>
            <person name="Beynon J.L."/>
            <person name="Chapman J."/>
            <person name="Damasceno C.M."/>
            <person name="Dorrance A.E."/>
            <person name="Dou D."/>
            <person name="Dickerman A.W."/>
            <person name="Dubchak I.L."/>
            <person name="Garbelotto M."/>
            <person name="Gijzen M."/>
            <person name="Gordon S.G."/>
            <person name="Govers F."/>
            <person name="Grunwald N.J."/>
            <person name="Huang W."/>
            <person name="Ivors K.L."/>
            <person name="Jones R.W."/>
            <person name="Kamoun S."/>
            <person name="Krampis K."/>
            <person name="Lamour K.H."/>
            <person name="Lee M.K."/>
            <person name="McDonald W.H."/>
            <person name="Medina M."/>
            <person name="Meijer H.J."/>
            <person name="Nordberg E.K."/>
            <person name="Maclean D.J."/>
            <person name="Ospina-Giraldo M.D."/>
            <person name="Morris P.F."/>
            <person name="Phuntumart V."/>
            <person name="Putnam N.H."/>
            <person name="Rash S."/>
            <person name="Rose J.K."/>
            <person name="Sakihama Y."/>
            <person name="Salamov A.A."/>
            <person name="Savidor A."/>
            <person name="Scheuring C.F."/>
            <person name="Smith B.M."/>
            <person name="Sobral B.W."/>
            <person name="Terry A."/>
            <person name="Torto-Alalibo T.A."/>
            <person name="Win J."/>
            <person name="Xu Z."/>
            <person name="Zhang H."/>
            <person name="Grigoriev I.V."/>
            <person name="Rokhsar D.S."/>
            <person name="Boore J.L."/>
        </authorList>
    </citation>
    <scope>NUCLEOTIDE SEQUENCE [LARGE SCALE GENOMIC DNA]</scope>
    <source>
        <strain evidence="3">Pr102</strain>
    </source>
</reference>
<name>H3H4T6_PHYRM</name>
<dbReference type="Proteomes" id="UP000005238">
    <property type="component" value="Unassembled WGS sequence"/>
</dbReference>
<evidence type="ECO:0000256" key="1">
    <source>
        <dbReference type="SAM" id="MobiDB-lite"/>
    </source>
</evidence>
<dbReference type="HOGENOM" id="CLU_061300_0_0_1"/>
<dbReference type="InParanoid" id="H3H4T6"/>
<evidence type="ECO:0000313" key="2">
    <source>
        <dbReference type="EnsemblProtists" id="Phyra85601"/>
    </source>
</evidence>